<evidence type="ECO:0000256" key="3">
    <source>
        <dbReference type="ARBA" id="ARBA00022833"/>
    </source>
</evidence>
<evidence type="ECO:0000256" key="1">
    <source>
        <dbReference type="ARBA" id="ARBA00022723"/>
    </source>
</evidence>
<dbReference type="GO" id="GO:0008270">
    <property type="term" value="F:zinc ion binding"/>
    <property type="evidence" value="ECO:0007669"/>
    <property type="project" value="UniProtKB-KW"/>
</dbReference>
<gene>
    <name evidence="6" type="primary">FRS5</name>
    <name evidence="6" type="ORF">KSP39_PZI018512</name>
</gene>
<keyword evidence="3" id="KW-0862">Zinc</keyword>
<dbReference type="AlphaFoldDB" id="A0AAP0FZL6"/>
<dbReference type="Pfam" id="PF10551">
    <property type="entry name" value="MULE"/>
    <property type="match status" value="1"/>
</dbReference>
<proteinExistence type="predicted"/>
<name>A0AAP0FZL6_9ASPA</name>
<comment type="caution">
    <text evidence="6">The sequence shown here is derived from an EMBL/GenBank/DDBJ whole genome shotgun (WGS) entry which is preliminary data.</text>
</comment>
<reference evidence="6 7" key="1">
    <citation type="journal article" date="2022" name="Nat. Plants">
        <title>Genomes of leafy and leafless Platanthera orchids illuminate the evolution of mycoheterotrophy.</title>
        <authorList>
            <person name="Li M.H."/>
            <person name="Liu K.W."/>
            <person name="Li Z."/>
            <person name="Lu H.C."/>
            <person name="Ye Q.L."/>
            <person name="Zhang D."/>
            <person name="Wang J.Y."/>
            <person name="Li Y.F."/>
            <person name="Zhong Z.M."/>
            <person name="Liu X."/>
            <person name="Yu X."/>
            <person name="Liu D.K."/>
            <person name="Tu X.D."/>
            <person name="Liu B."/>
            <person name="Hao Y."/>
            <person name="Liao X.Y."/>
            <person name="Jiang Y.T."/>
            <person name="Sun W.H."/>
            <person name="Chen J."/>
            <person name="Chen Y.Q."/>
            <person name="Ai Y."/>
            <person name="Zhai J.W."/>
            <person name="Wu S.S."/>
            <person name="Zhou Z."/>
            <person name="Hsiao Y.Y."/>
            <person name="Wu W.L."/>
            <person name="Chen Y.Y."/>
            <person name="Lin Y.F."/>
            <person name="Hsu J.L."/>
            <person name="Li C.Y."/>
            <person name="Wang Z.W."/>
            <person name="Zhao X."/>
            <person name="Zhong W.Y."/>
            <person name="Ma X.K."/>
            <person name="Ma L."/>
            <person name="Huang J."/>
            <person name="Chen G.Z."/>
            <person name="Huang M.Z."/>
            <person name="Huang L."/>
            <person name="Peng D.H."/>
            <person name="Luo Y.B."/>
            <person name="Zou S.Q."/>
            <person name="Chen S.P."/>
            <person name="Lan S."/>
            <person name="Tsai W.C."/>
            <person name="Van de Peer Y."/>
            <person name="Liu Z.J."/>
        </authorList>
    </citation>
    <scope>NUCLEOTIDE SEQUENCE [LARGE SCALE GENOMIC DNA]</scope>
    <source>
        <strain evidence="6">Lor287</strain>
    </source>
</reference>
<feature type="domain" description="SWIM-type" evidence="5">
    <location>
        <begin position="331"/>
        <end position="366"/>
    </location>
</feature>
<protein>
    <submittedName>
        <fullName evidence="6">Protein FAR1-RELATED SEQUENCE 5</fullName>
    </submittedName>
</protein>
<evidence type="ECO:0000259" key="5">
    <source>
        <dbReference type="PROSITE" id="PS50966"/>
    </source>
</evidence>
<dbReference type="PANTHER" id="PTHR47718:SF18">
    <property type="entry name" value="PROTEIN FAR1-RELATED SEQUENCE 5-LIKE"/>
    <property type="match status" value="1"/>
</dbReference>
<dbReference type="Proteomes" id="UP001418222">
    <property type="component" value="Unassembled WGS sequence"/>
</dbReference>
<dbReference type="InterPro" id="IPR006564">
    <property type="entry name" value="Znf_PMZ"/>
</dbReference>
<organism evidence="6 7">
    <name type="scientific">Platanthera zijinensis</name>
    <dbReference type="NCBI Taxonomy" id="2320716"/>
    <lineage>
        <taxon>Eukaryota</taxon>
        <taxon>Viridiplantae</taxon>
        <taxon>Streptophyta</taxon>
        <taxon>Embryophyta</taxon>
        <taxon>Tracheophyta</taxon>
        <taxon>Spermatophyta</taxon>
        <taxon>Magnoliopsida</taxon>
        <taxon>Liliopsida</taxon>
        <taxon>Asparagales</taxon>
        <taxon>Orchidaceae</taxon>
        <taxon>Orchidoideae</taxon>
        <taxon>Orchideae</taxon>
        <taxon>Orchidinae</taxon>
        <taxon>Platanthera</taxon>
    </lineage>
</organism>
<evidence type="ECO:0000256" key="4">
    <source>
        <dbReference type="PROSITE-ProRule" id="PRU00325"/>
    </source>
</evidence>
<evidence type="ECO:0000256" key="2">
    <source>
        <dbReference type="ARBA" id="ARBA00022771"/>
    </source>
</evidence>
<sequence>MLIQNFKKLQQKDLSFFYAYELDAEDHLKCVFRSDGIAKNNYSMFGDLLSFDTTYNTNKYAMIFAPFTGLNHHRFSITFGAALLANEKTESFSWLFKKFLECMGGNEPVLIVTDQDPAMRSALEKTFKTAKHRFCMWHIMKKLSEKVGGCLNANSVFQRRFKTCVWNSESPIEFETNWNAIISDFELSKNDWLLHMFETRKMWIPVYLQDIPLSGLLRTTSRSESENSFFGNFMNNKLGLIEFYSRYDNAMEAQRQKELKAEHDTLNGKPYLKTSLAIEKFASSLYTHKNFYLFQDELWASCIGCGVKRAQELSDSCIFTIIDSGNPNDKYREVIYSSSNITCSCKMFETQGIPCRHILLVLKGQEINELPSYCITTRWTKLATSNPIFQINSKLFAECSESERRRKLISSTWTQLSRCMELAKYKDETLIDLRNCAVNWENQMRANYDCDEIDSNFASLDESQIPDKIEIFPPQYSKTKGSGKRMKSGKEKSIEIKQKTSRLCRNCGEQALHGSRNCPKKSTL</sequence>
<keyword evidence="1" id="KW-0479">Metal-binding</keyword>
<dbReference type="PANTHER" id="PTHR47718">
    <property type="entry name" value="OS01G0519700 PROTEIN"/>
    <property type="match status" value="1"/>
</dbReference>
<keyword evidence="7" id="KW-1185">Reference proteome</keyword>
<accession>A0AAP0FZL6</accession>
<evidence type="ECO:0000313" key="6">
    <source>
        <dbReference type="EMBL" id="KAK8926596.1"/>
    </source>
</evidence>
<dbReference type="InterPro" id="IPR007527">
    <property type="entry name" value="Znf_SWIM"/>
</dbReference>
<dbReference type="PROSITE" id="PS50966">
    <property type="entry name" value="ZF_SWIM"/>
    <property type="match status" value="1"/>
</dbReference>
<dbReference type="EMBL" id="JBBWWQ010000016">
    <property type="protein sequence ID" value="KAK8926596.1"/>
    <property type="molecule type" value="Genomic_DNA"/>
</dbReference>
<dbReference type="InterPro" id="IPR018289">
    <property type="entry name" value="MULE_transposase_dom"/>
</dbReference>
<dbReference type="Pfam" id="PF04434">
    <property type="entry name" value="SWIM"/>
    <property type="match status" value="1"/>
</dbReference>
<dbReference type="SMART" id="SM00575">
    <property type="entry name" value="ZnF_PMZ"/>
    <property type="match status" value="1"/>
</dbReference>
<keyword evidence="2 4" id="KW-0863">Zinc-finger</keyword>
<evidence type="ECO:0000313" key="7">
    <source>
        <dbReference type="Proteomes" id="UP001418222"/>
    </source>
</evidence>